<proteinExistence type="inferred from homology"/>
<comment type="similarity">
    <text evidence="1 7 8">Belongs to the UDP-glycosyltransferase family.</text>
</comment>
<sequence>MHFHILFLCAISAVNGARILAVLPTPAYSHQSVFKVYIQALAERGHEIVVIKPTTKVNYATRNVTEVDATLAENYFKNLVKQSSVFRKRGIISDSTTVTAHNYMGLVRMIRDQFDLPAVKRLINNRKNEHFDLLICEAFMDYSLIFSHLFGDLPVIQISSGYGLAENFETMGAVSRHPKYYPNMWRDRFRDLTVWETINEIYMELTLQNEFSKLVDEQNKLIRSQFGRKSPSIKELRNRVQMLFVNTHSVFDNNRPVPPSVQYLGGIHLHRNEPVPLDDFMKRYLDGATQGAVYVSFGSSINTKDTDADFKYMLLQTFKALPYKILFKFETDDEELNSQLPYNVLVQTWFNQPEVLKHKNVVAFVTQGGVQSTDEAIDAGVPMVGLPMMGDQSFNTDKYVELGIGLALDTATVDSNQLTEAIKTVINDPLYRKNILELRHNIRHQPITPIRKAVWYTDYVINLKNSKNIFKTKAANVDYNEYYMTNMIIEFVTYTIMNQFKNLLKMIYA</sequence>
<keyword evidence="10" id="KW-1185">Reference proteome</keyword>
<dbReference type="FunFam" id="3.40.50.2000:FF:000050">
    <property type="entry name" value="UDP-glucuronosyltransferase"/>
    <property type="match status" value="1"/>
</dbReference>
<accession>A0A346RNZ1</accession>
<evidence type="ECO:0000256" key="6">
    <source>
        <dbReference type="ARBA" id="ARBA00057965"/>
    </source>
</evidence>
<dbReference type="PIRSF" id="PIRSF000476">
    <property type="entry name" value="Ecdystd_UDP_glucosyltfrase"/>
    <property type="match status" value="1"/>
</dbReference>
<dbReference type="CDD" id="cd03784">
    <property type="entry name" value="GT1_Gtf-like"/>
    <property type="match status" value="1"/>
</dbReference>
<evidence type="ECO:0000313" key="9">
    <source>
        <dbReference type="EMBL" id="AXS67788.1"/>
    </source>
</evidence>
<evidence type="ECO:0000256" key="5">
    <source>
        <dbReference type="ARBA" id="ARBA00022729"/>
    </source>
</evidence>
<dbReference type="SUPFAM" id="SSF53756">
    <property type="entry name" value="UDP-Glycosyltransferase/glycogen phosphorylase"/>
    <property type="match status" value="1"/>
</dbReference>
<dbReference type="InterPro" id="IPR002213">
    <property type="entry name" value="UDP_glucos_trans"/>
</dbReference>
<evidence type="ECO:0000256" key="2">
    <source>
        <dbReference type="ARBA" id="ARBA00013904"/>
    </source>
</evidence>
<evidence type="ECO:0000256" key="1">
    <source>
        <dbReference type="ARBA" id="ARBA00009995"/>
    </source>
</evidence>
<dbReference type="GeneID" id="65102241"/>
<keyword evidence="4 7" id="KW-0808">Transferase</keyword>
<dbReference type="PANTHER" id="PTHR48043:SF159">
    <property type="entry name" value="EG:EG0003.4 PROTEIN-RELATED"/>
    <property type="match status" value="1"/>
</dbReference>
<evidence type="ECO:0000256" key="3">
    <source>
        <dbReference type="ARBA" id="ARBA00022676"/>
    </source>
</evidence>
<dbReference type="GO" id="GO:0008194">
    <property type="term" value="F:UDP-glycosyltransferase activity"/>
    <property type="evidence" value="ECO:0007669"/>
    <property type="project" value="InterPro"/>
</dbReference>
<dbReference type="PROSITE" id="PS00375">
    <property type="entry name" value="UDPGT"/>
    <property type="match status" value="1"/>
</dbReference>
<dbReference type="Proteomes" id="UP000500845">
    <property type="component" value="Segment"/>
</dbReference>
<dbReference type="EMBL" id="MH394321">
    <property type="protein sequence ID" value="AXS67788.1"/>
    <property type="molecule type" value="Genomic_DNA"/>
</dbReference>
<dbReference type="InterPro" id="IPR035595">
    <property type="entry name" value="UDP_glycos_trans_CS"/>
</dbReference>
<reference evidence="9 10" key="1">
    <citation type="journal article" date="2018" name="J. Invertebr. Pathol.">
        <title>Morphological, genetic and biological characterisation of a novel alphabaculovirus isolated from Cryptophlebia peltastica (Lepidoptera: Tortricidae).</title>
        <authorList>
            <person name="Marsberg T."/>
            <person name="Jukes M.D."/>
            <person name="Krejmer-Rabalska M."/>
            <person name="Rabalski L."/>
            <person name="Knox C.M."/>
            <person name="Moore S.D."/>
            <person name="Hill M.P."/>
            <person name="Szewczyk B."/>
        </authorList>
    </citation>
    <scope>NUCLEOTIDE SEQUENCE [LARGE SCALE GENOMIC DNA]</scope>
    <source>
        <strain evidence="9">SA</strain>
    </source>
</reference>
<dbReference type="Gene3D" id="3.40.50.2000">
    <property type="entry name" value="Glycogen Phosphorylase B"/>
    <property type="match status" value="2"/>
</dbReference>
<organism evidence="9 10">
    <name type="scientific">Cryptophlebia peltastica nucleopolyhedrovirus</name>
    <dbReference type="NCBI Taxonomy" id="2304025"/>
    <lineage>
        <taxon>Viruses</taxon>
        <taxon>Viruses incertae sedis</taxon>
        <taxon>Naldaviricetes</taxon>
        <taxon>Lefavirales</taxon>
        <taxon>Baculoviridae</taxon>
        <taxon>Alphabaculovirus</taxon>
        <taxon>Alphabaculovirus crypeltasticae</taxon>
    </lineage>
</organism>
<evidence type="ECO:0000256" key="4">
    <source>
        <dbReference type="ARBA" id="ARBA00022679"/>
    </source>
</evidence>
<evidence type="ECO:0000256" key="8">
    <source>
        <dbReference type="RuleBase" id="RU003718"/>
    </source>
</evidence>
<comment type="function">
    <text evidence="6">Catalyzes the transfer of glucose from UDP-glucose to ecdysteroids which are insect molting hormones. Expression of egt interferes with normal insect development and block molting.</text>
</comment>
<keyword evidence="3 7" id="KW-0328">Glycosyltransferase</keyword>
<dbReference type="InterPro" id="IPR016224">
    <property type="entry name" value="Ecdysteroid_UDP-Glc_Trfase"/>
</dbReference>
<name>A0A346RNZ1_9ABAC</name>
<protein>
    <recommendedName>
        <fullName evidence="2 7">Ecdysteroid UDP-glucosyltransferase</fullName>
        <ecNumber evidence="7">2.4.1.-</ecNumber>
    </recommendedName>
</protein>
<dbReference type="PANTHER" id="PTHR48043">
    <property type="entry name" value="EG:EG0003.4 PROTEIN-RELATED"/>
    <property type="match status" value="1"/>
</dbReference>
<dbReference type="RefSeq" id="YP_010086996.1">
    <property type="nucleotide sequence ID" value="NC_055500.1"/>
</dbReference>
<dbReference type="KEGG" id="vg:65102241"/>
<evidence type="ECO:0000256" key="7">
    <source>
        <dbReference type="PIRNR" id="PIRNR000476"/>
    </source>
</evidence>
<evidence type="ECO:0000313" key="10">
    <source>
        <dbReference type="Proteomes" id="UP000500845"/>
    </source>
</evidence>
<dbReference type="InterPro" id="IPR050271">
    <property type="entry name" value="UDP-glycosyltransferase"/>
</dbReference>
<dbReference type="EC" id="2.4.1.-" evidence="7"/>
<dbReference type="Pfam" id="PF00201">
    <property type="entry name" value="UDPGT"/>
    <property type="match status" value="1"/>
</dbReference>
<keyword evidence="5" id="KW-0732">Signal</keyword>